<evidence type="ECO:0000256" key="3">
    <source>
        <dbReference type="ARBA" id="ARBA00022840"/>
    </source>
</evidence>
<protein>
    <submittedName>
        <fullName evidence="5">Uncharacterized protein</fullName>
    </submittedName>
</protein>
<evidence type="ECO:0000256" key="2">
    <source>
        <dbReference type="ARBA" id="ARBA00022741"/>
    </source>
</evidence>
<dbReference type="PANTHER" id="PTHR11088">
    <property type="entry name" value="TRNA DIMETHYLALLYLTRANSFERASE"/>
    <property type="match status" value="1"/>
</dbReference>
<keyword evidence="1" id="KW-0808">Transferase</keyword>
<dbReference type="GO" id="GO:0005524">
    <property type="term" value="F:ATP binding"/>
    <property type="evidence" value="ECO:0007669"/>
    <property type="project" value="UniProtKB-KW"/>
</dbReference>
<gene>
    <name evidence="5" type="ORF">O3G_MSEX010059</name>
</gene>
<evidence type="ECO:0000313" key="6">
    <source>
        <dbReference type="Proteomes" id="UP000791440"/>
    </source>
</evidence>
<dbReference type="Pfam" id="PF01715">
    <property type="entry name" value="IPPT"/>
    <property type="match status" value="2"/>
</dbReference>
<name>A0A921ZFV4_MANSE</name>
<keyword evidence="3" id="KW-0067">ATP-binding</keyword>
<dbReference type="GO" id="GO:0005739">
    <property type="term" value="C:mitochondrion"/>
    <property type="evidence" value="ECO:0007669"/>
    <property type="project" value="TreeGrafter"/>
</dbReference>
<organism evidence="5 6">
    <name type="scientific">Manduca sexta</name>
    <name type="common">Tobacco hawkmoth</name>
    <name type="synonym">Tobacco hornworm</name>
    <dbReference type="NCBI Taxonomy" id="7130"/>
    <lineage>
        <taxon>Eukaryota</taxon>
        <taxon>Metazoa</taxon>
        <taxon>Ecdysozoa</taxon>
        <taxon>Arthropoda</taxon>
        <taxon>Hexapoda</taxon>
        <taxon>Insecta</taxon>
        <taxon>Pterygota</taxon>
        <taxon>Neoptera</taxon>
        <taxon>Endopterygota</taxon>
        <taxon>Lepidoptera</taxon>
        <taxon>Glossata</taxon>
        <taxon>Ditrysia</taxon>
        <taxon>Bombycoidea</taxon>
        <taxon>Sphingidae</taxon>
        <taxon>Sphinginae</taxon>
        <taxon>Sphingini</taxon>
        <taxon>Manduca</taxon>
    </lineage>
</organism>
<dbReference type="GO" id="GO:0052381">
    <property type="term" value="F:tRNA dimethylallyltransferase activity"/>
    <property type="evidence" value="ECO:0007669"/>
    <property type="project" value="TreeGrafter"/>
</dbReference>
<dbReference type="Proteomes" id="UP000791440">
    <property type="component" value="Unassembled WGS sequence"/>
</dbReference>
<dbReference type="EMBL" id="JH668530">
    <property type="protein sequence ID" value="KAG6456989.1"/>
    <property type="molecule type" value="Genomic_DNA"/>
</dbReference>
<dbReference type="InterPro" id="IPR039657">
    <property type="entry name" value="Dimethylallyltransferase"/>
</dbReference>
<feature type="compositionally biased region" description="Basic and acidic residues" evidence="4">
    <location>
        <begin position="106"/>
        <end position="127"/>
    </location>
</feature>
<dbReference type="PANTHER" id="PTHR11088:SF89">
    <property type="entry name" value="TRNA DIMETHYLALLYLTRANSFERASE"/>
    <property type="match status" value="1"/>
</dbReference>
<keyword evidence="2" id="KW-0547">Nucleotide-binding</keyword>
<dbReference type="GO" id="GO:0006400">
    <property type="term" value="P:tRNA modification"/>
    <property type="evidence" value="ECO:0007669"/>
    <property type="project" value="TreeGrafter"/>
</dbReference>
<keyword evidence="6" id="KW-1185">Reference proteome</keyword>
<evidence type="ECO:0000256" key="4">
    <source>
        <dbReference type="SAM" id="MobiDB-lite"/>
    </source>
</evidence>
<reference evidence="5" key="1">
    <citation type="journal article" date="2016" name="Insect Biochem. Mol. Biol.">
        <title>Multifaceted biological insights from a draft genome sequence of the tobacco hornworm moth, Manduca sexta.</title>
        <authorList>
            <person name="Kanost M.R."/>
            <person name="Arrese E.L."/>
            <person name="Cao X."/>
            <person name="Chen Y.R."/>
            <person name="Chellapilla S."/>
            <person name="Goldsmith M.R."/>
            <person name="Grosse-Wilde E."/>
            <person name="Heckel D.G."/>
            <person name="Herndon N."/>
            <person name="Jiang H."/>
            <person name="Papanicolaou A."/>
            <person name="Qu J."/>
            <person name="Soulages J.L."/>
            <person name="Vogel H."/>
            <person name="Walters J."/>
            <person name="Waterhouse R.M."/>
            <person name="Ahn S.J."/>
            <person name="Almeida F.C."/>
            <person name="An C."/>
            <person name="Aqrawi P."/>
            <person name="Bretschneider A."/>
            <person name="Bryant W.B."/>
            <person name="Bucks S."/>
            <person name="Chao H."/>
            <person name="Chevignon G."/>
            <person name="Christen J.M."/>
            <person name="Clarke D.F."/>
            <person name="Dittmer N.T."/>
            <person name="Ferguson L.C.F."/>
            <person name="Garavelou S."/>
            <person name="Gordon K.H.J."/>
            <person name="Gunaratna R.T."/>
            <person name="Han Y."/>
            <person name="Hauser F."/>
            <person name="He Y."/>
            <person name="Heidel-Fischer H."/>
            <person name="Hirsh A."/>
            <person name="Hu Y."/>
            <person name="Jiang H."/>
            <person name="Kalra D."/>
            <person name="Klinner C."/>
            <person name="Konig C."/>
            <person name="Kovar C."/>
            <person name="Kroll A.R."/>
            <person name="Kuwar S.S."/>
            <person name="Lee S.L."/>
            <person name="Lehman R."/>
            <person name="Li K."/>
            <person name="Li Z."/>
            <person name="Liang H."/>
            <person name="Lovelace S."/>
            <person name="Lu Z."/>
            <person name="Mansfield J.H."/>
            <person name="McCulloch K.J."/>
            <person name="Mathew T."/>
            <person name="Morton B."/>
            <person name="Muzny D.M."/>
            <person name="Neunemann D."/>
            <person name="Ongeri F."/>
            <person name="Pauchet Y."/>
            <person name="Pu L.L."/>
            <person name="Pyrousis I."/>
            <person name="Rao X.J."/>
            <person name="Redding A."/>
            <person name="Roesel C."/>
            <person name="Sanchez-Gracia A."/>
            <person name="Schaack S."/>
            <person name="Shukla A."/>
            <person name="Tetreau G."/>
            <person name="Wang Y."/>
            <person name="Xiong G.H."/>
            <person name="Traut W."/>
            <person name="Walsh T.K."/>
            <person name="Worley K.C."/>
            <person name="Wu D."/>
            <person name="Wu W."/>
            <person name="Wu Y.Q."/>
            <person name="Zhang X."/>
            <person name="Zou Z."/>
            <person name="Zucker H."/>
            <person name="Briscoe A.D."/>
            <person name="Burmester T."/>
            <person name="Clem R.J."/>
            <person name="Feyereisen R."/>
            <person name="Grimmelikhuijzen C.J.P."/>
            <person name="Hamodrakas S.J."/>
            <person name="Hansson B.S."/>
            <person name="Huguet E."/>
            <person name="Jermiin L.S."/>
            <person name="Lan Q."/>
            <person name="Lehman H.K."/>
            <person name="Lorenzen M."/>
            <person name="Merzendorfer H."/>
            <person name="Michalopoulos I."/>
            <person name="Morton D.B."/>
            <person name="Muthukrishnan S."/>
            <person name="Oakeshott J.G."/>
            <person name="Palmer W."/>
            <person name="Park Y."/>
            <person name="Passarelli A.L."/>
            <person name="Rozas J."/>
            <person name="Schwartz L.M."/>
            <person name="Smith W."/>
            <person name="Southgate A."/>
            <person name="Vilcinskas A."/>
            <person name="Vogt R."/>
            <person name="Wang P."/>
            <person name="Werren J."/>
            <person name="Yu X.Q."/>
            <person name="Zhou J.J."/>
            <person name="Brown S.J."/>
            <person name="Scherer S.E."/>
            <person name="Richards S."/>
            <person name="Blissard G.W."/>
        </authorList>
    </citation>
    <scope>NUCLEOTIDE SEQUENCE</scope>
</reference>
<sequence>MRLRQFQWLLKVYKGLDIVTAKATPQEREKAPHHLLDILEPHQMFTVVDFRNRALKIIEDLIDQGKIPLIVGGTNYYIESVVYNILVEEMNDYDSLLWDQSRRKRDYPDSEHNQEVEAKRTQTDGNKDQIQATTSDKKETDERPNANKSFTIEQGLETNGKIDIITKEQLQKDVDVEYTFNNEEIHAKLKAIDPAMAGRLHPNNRRKVLR</sequence>
<accession>A0A921ZFV4</accession>
<feature type="region of interest" description="Disordered" evidence="4">
    <location>
        <begin position="105"/>
        <end position="149"/>
    </location>
</feature>
<feature type="compositionally biased region" description="Basic and acidic residues" evidence="4">
    <location>
        <begin position="135"/>
        <end position="145"/>
    </location>
</feature>
<dbReference type="AlphaFoldDB" id="A0A921ZFV4"/>
<reference evidence="5" key="2">
    <citation type="submission" date="2020-12" db="EMBL/GenBank/DDBJ databases">
        <authorList>
            <person name="Kanost M."/>
        </authorList>
    </citation>
    <scope>NUCLEOTIDE SEQUENCE</scope>
</reference>
<proteinExistence type="predicted"/>
<evidence type="ECO:0000313" key="5">
    <source>
        <dbReference type="EMBL" id="KAG6456989.1"/>
    </source>
</evidence>
<evidence type="ECO:0000256" key="1">
    <source>
        <dbReference type="ARBA" id="ARBA00022679"/>
    </source>
</evidence>
<comment type="caution">
    <text evidence="5">The sequence shown here is derived from an EMBL/GenBank/DDBJ whole genome shotgun (WGS) entry which is preliminary data.</text>
</comment>